<keyword evidence="2" id="KW-0812">Transmembrane</keyword>
<evidence type="ECO:0000256" key="1">
    <source>
        <dbReference type="SAM" id="MobiDB-lite"/>
    </source>
</evidence>
<sequence>MNSGGKRQKAKGKRQKAKGKRQKAKGSFIPFFFICVTTNASLASIRAWMSVMDLEIWYYSPHTPHPTPHTPLPHFPTSPLPHFPNNCKEMLQLCCYNSLPS</sequence>
<keyword evidence="2" id="KW-0472">Membrane</keyword>
<keyword evidence="2" id="KW-1133">Transmembrane helix</keyword>
<dbReference type="AlphaFoldDB" id="A8YKU7"/>
<dbReference type="EMBL" id="AM778955">
    <property type="protein sequence ID" value="CAO90298.1"/>
    <property type="molecule type" value="Genomic_DNA"/>
</dbReference>
<organism evidence="3">
    <name type="scientific">Microcystis aeruginosa (strain PCC 7806)</name>
    <dbReference type="NCBI Taxonomy" id="267872"/>
    <lineage>
        <taxon>Bacteria</taxon>
        <taxon>Bacillati</taxon>
        <taxon>Cyanobacteriota</taxon>
        <taxon>Cyanophyceae</taxon>
        <taxon>Oscillatoriophycideae</taxon>
        <taxon>Chroococcales</taxon>
        <taxon>Microcystaceae</taxon>
        <taxon>Microcystis</taxon>
    </lineage>
</organism>
<feature type="region of interest" description="Disordered" evidence="1">
    <location>
        <begin position="1"/>
        <end position="24"/>
    </location>
</feature>
<gene>
    <name evidence="3" type="ORF">IPF_108</name>
</gene>
<proteinExistence type="predicted"/>
<accession>A8YKU7</accession>
<evidence type="ECO:0000256" key="2">
    <source>
        <dbReference type="SAM" id="Phobius"/>
    </source>
</evidence>
<name>A8YKU7_MICA7</name>
<reference evidence="3" key="1">
    <citation type="submission" date="2007-08" db="EMBL/GenBank/DDBJ databases">
        <authorList>
            <person name="Frangeul L."/>
        </authorList>
    </citation>
    <scope>NUCLEOTIDE SEQUENCE</scope>
    <source>
        <strain evidence="3">PCC 7806</strain>
    </source>
</reference>
<feature type="transmembrane region" description="Helical" evidence="2">
    <location>
        <begin position="28"/>
        <end position="49"/>
    </location>
</feature>
<evidence type="ECO:0000313" key="3">
    <source>
        <dbReference type="EMBL" id="CAO90298.1"/>
    </source>
</evidence>
<protein>
    <submittedName>
        <fullName evidence="3">Similarity. Hypothetical start</fullName>
    </submittedName>
</protein>